<sequence>MYRKYLQELSDRPSSSSQPRPSPDGTVFPDTHLIVGDAHLKAARAGAVHRELFTNRVDSVPVSLSSTGKSNCCDVNQSVVCKANNHFVTVSQSSIVTSDSHSVSVALSAGVKPDTQNVALIQSSKVTSASEDSGVIRSPSVKNDSHNNSPSPSLAVKSSGHSPVSHSPVVKTSSHSSAISHSSVVEYKRRGRRDPRRYSDTIQLEDFMSRTNTPEFRRRPVDLFVTDTDDAVGTRPRVSPRDIHSPYAGHPSPVQVWDSQSFSDVSLDEVIVSRPVLEASKNKSPLYPAPRGDLISAVLVEKTHYTHVHSQDVIKVKSISQDSQDSEGLTVEDPQTRRENGGLPRPSSKFPRNLQKEVAPWGRGSPGHKPSTQREVITAATGKPGRDYSNIRITATEGDDYSSSGKTQMEITAGTVAGENTDTVGTAGTTTVPPLQPKLADDFYNSYVGRPLTV</sequence>
<feature type="region of interest" description="Disordered" evidence="1">
    <location>
        <begin position="1"/>
        <end position="27"/>
    </location>
</feature>
<protein>
    <submittedName>
        <fullName evidence="2">Uncharacterized protein</fullName>
    </submittedName>
</protein>
<keyword evidence="3" id="KW-1185">Reference proteome</keyword>
<dbReference type="Proteomes" id="UP000747542">
    <property type="component" value="Unassembled WGS sequence"/>
</dbReference>
<reference evidence="2" key="1">
    <citation type="journal article" date="2021" name="Sci. Adv.">
        <title>The American lobster genome reveals insights on longevity, neural, and immune adaptations.</title>
        <authorList>
            <person name="Polinski J.M."/>
            <person name="Zimin A.V."/>
            <person name="Clark K.F."/>
            <person name="Kohn A.B."/>
            <person name="Sadowski N."/>
            <person name="Timp W."/>
            <person name="Ptitsyn A."/>
            <person name="Khanna P."/>
            <person name="Romanova D.Y."/>
            <person name="Williams P."/>
            <person name="Greenwood S.J."/>
            <person name="Moroz L.L."/>
            <person name="Walt D.R."/>
            <person name="Bodnar A.G."/>
        </authorList>
    </citation>
    <scope>NUCLEOTIDE SEQUENCE</scope>
    <source>
        <strain evidence="2">GMGI-L3</strain>
    </source>
</reference>
<feature type="compositionally biased region" description="Basic and acidic residues" evidence="1">
    <location>
        <begin position="1"/>
        <end position="11"/>
    </location>
</feature>
<feature type="region of interest" description="Disordered" evidence="1">
    <location>
        <begin position="232"/>
        <end position="252"/>
    </location>
</feature>
<evidence type="ECO:0000256" key="1">
    <source>
        <dbReference type="SAM" id="MobiDB-lite"/>
    </source>
</evidence>
<feature type="compositionally biased region" description="Low complexity" evidence="1">
    <location>
        <begin position="156"/>
        <end position="183"/>
    </location>
</feature>
<dbReference type="AlphaFoldDB" id="A0A8J5MTZ4"/>
<feature type="compositionally biased region" description="Polar residues" evidence="1">
    <location>
        <begin position="140"/>
        <end position="152"/>
    </location>
</feature>
<comment type="caution">
    <text evidence="2">The sequence shown here is derived from an EMBL/GenBank/DDBJ whole genome shotgun (WGS) entry which is preliminary data.</text>
</comment>
<feature type="region of interest" description="Disordered" evidence="1">
    <location>
        <begin position="129"/>
        <end position="199"/>
    </location>
</feature>
<evidence type="ECO:0000313" key="3">
    <source>
        <dbReference type="Proteomes" id="UP000747542"/>
    </source>
</evidence>
<proteinExistence type="predicted"/>
<gene>
    <name evidence="2" type="ORF">Hamer_G003482</name>
</gene>
<accession>A0A8J5MTZ4</accession>
<feature type="compositionally biased region" description="Polar residues" evidence="1">
    <location>
        <begin position="318"/>
        <end position="327"/>
    </location>
</feature>
<feature type="region of interest" description="Disordered" evidence="1">
    <location>
        <begin position="318"/>
        <end position="353"/>
    </location>
</feature>
<dbReference type="EMBL" id="JAHLQT010025476">
    <property type="protein sequence ID" value="KAG7164315.1"/>
    <property type="molecule type" value="Genomic_DNA"/>
</dbReference>
<evidence type="ECO:0000313" key="2">
    <source>
        <dbReference type="EMBL" id="KAG7164315.1"/>
    </source>
</evidence>
<name>A0A8J5MTZ4_HOMAM</name>
<organism evidence="2 3">
    <name type="scientific">Homarus americanus</name>
    <name type="common">American lobster</name>
    <dbReference type="NCBI Taxonomy" id="6706"/>
    <lineage>
        <taxon>Eukaryota</taxon>
        <taxon>Metazoa</taxon>
        <taxon>Ecdysozoa</taxon>
        <taxon>Arthropoda</taxon>
        <taxon>Crustacea</taxon>
        <taxon>Multicrustacea</taxon>
        <taxon>Malacostraca</taxon>
        <taxon>Eumalacostraca</taxon>
        <taxon>Eucarida</taxon>
        <taxon>Decapoda</taxon>
        <taxon>Pleocyemata</taxon>
        <taxon>Astacidea</taxon>
        <taxon>Nephropoidea</taxon>
        <taxon>Nephropidae</taxon>
        <taxon>Homarus</taxon>
    </lineage>
</organism>